<evidence type="ECO:0000313" key="1">
    <source>
        <dbReference type="EMBL" id="NZA25184.1"/>
    </source>
</evidence>
<protein>
    <submittedName>
        <fullName evidence="1">Uncharacterized protein</fullName>
    </submittedName>
</protein>
<dbReference type="AlphaFoldDB" id="A0A853J8W8"/>
<dbReference type="Proteomes" id="UP000578091">
    <property type="component" value="Unassembled WGS sequence"/>
</dbReference>
<proteinExistence type="predicted"/>
<keyword evidence="2" id="KW-1185">Reference proteome</keyword>
<sequence>MLQFPSALPDGMNRYRIDIFLAADGHGYVIAPAGAALAPELVRALGGLHHGWTQDVGAAATLPGWRAVRDDIDACGYSILAETDFARLLLAPRLQTPKVVPAARRTEAA</sequence>
<accession>A0A853J8W8</accession>
<dbReference type="EMBL" id="JACCKA010000017">
    <property type="protein sequence ID" value="NZA25184.1"/>
    <property type="molecule type" value="Genomic_DNA"/>
</dbReference>
<reference evidence="1 2" key="1">
    <citation type="submission" date="2020-07" db="EMBL/GenBank/DDBJ databases">
        <title>Luteimonas sp. SJ-92.</title>
        <authorList>
            <person name="Huang X.-X."/>
            <person name="Xu L."/>
            <person name="Sun J.-Q."/>
        </authorList>
    </citation>
    <scope>NUCLEOTIDE SEQUENCE [LARGE SCALE GENOMIC DNA]</scope>
    <source>
        <strain evidence="1 2">SJ-92</strain>
    </source>
</reference>
<organism evidence="1 2">
    <name type="scientific">Luteimonas salinisoli</name>
    <dbReference type="NCBI Taxonomy" id="2752307"/>
    <lineage>
        <taxon>Bacteria</taxon>
        <taxon>Pseudomonadati</taxon>
        <taxon>Pseudomonadota</taxon>
        <taxon>Gammaproteobacteria</taxon>
        <taxon>Lysobacterales</taxon>
        <taxon>Lysobacteraceae</taxon>
        <taxon>Luteimonas</taxon>
    </lineage>
</organism>
<comment type="caution">
    <text evidence="1">The sequence shown here is derived from an EMBL/GenBank/DDBJ whole genome shotgun (WGS) entry which is preliminary data.</text>
</comment>
<name>A0A853J8W8_9GAMM</name>
<dbReference type="RefSeq" id="WP_180676989.1">
    <property type="nucleotide sequence ID" value="NZ_JACCKA010000017.1"/>
</dbReference>
<evidence type="ECO:0000313" key="2">
    <source>
        <dbReference type="Proteomes" id="UP000578091"/>
    </source>
</evidence>
<gene>
    <name evidence="1" type="ORF">H0E84_02210</name>
</gene>